<evidence type="ECO:0000313" key="6">
    <source>
        <dbReference type="Proteomes" id="UP001549921"/>
    </source>
</evidence>
<evidence type="ECO:0000256" key="3">
    <source>
        <dbReference type="SAM" id="MobiDB-lite"/>
    </source>
</evidence>
<dbReference type="Pfam" id="PF00098">
    <property type="entry name" value="zf-CCHC"/>
    <property type="match status" value="1"/>
</dbReference>
<dbReference type="InterPro" id="IPR001878">
    <property type="entry name" value="Znf_CCHC"/>
</dbReference>
<dbReference type="GO" id="GO:0008270">
    <property type="term" value="F:zinc ion binding"/>
    <property type="evidence" value="ECO:0007669"/>
    <property type="project" value="UniProtKB-KW"/>
</dbReference>
<feature type="domain" description="CCHC-type" evidence="4">
    <location>
        <begin position="362"/>
        <end position="377"/>
    </location>
</feature>
<keyword evidence="1" id="KW-0862">Zinc</keyword>
<dbReference type="EMBL" id="JBEDNZ010000051">
    <property type="protein sequence ID" value="KAL0803250.1"/>
    <property type="molecule type" value="Genomic_DNA"/>
</dbReference>
<evidence type="ECO:0000313" key="5">
    <source>
        <dbReference type="EMBL" id="KAL0803250.1"/>
    </source>
</evidence>
<keyword evidence="2" id="KW-0175">Coiled coil</keyword>
<sequence length="422" mass="46540">MEGSPFNRSALTGRSPPPALRDPHAAPETAPASSPAPSPAPCQPQKEPPAAMSTHELQCWITGIEQCLNEICAISSEGKLNSDQKLRINNLCRKVCHGTSQLVVTYQSLKQKAIQAHDNLQHLKEKQDLSQQLRALKESVEVSSRPAPVAASFADMVKKSASNFVQPSPVNSVAIYPTDRLQSSDETKTLVQKIIQPDQMKLHVRGVRKTKNGGVIISTDTKDDIQKLKQSVQLTTSGLTVDEPHKRKPRIVVIGVPSSMQEKEVFHCIYQQNLADKLEGSTLETFLSSIKLSHKSGKKDAETCNYIIEVSADVRKALISKDRVFVNWSSCPVRDFTLVTRCFKCQQYGHAAKTCREEANTCGHCGELGHLMKECPKKAEPPKCATCVRFKKPCNHKTGDAVCPAKIMAEKRYINSIDYKGA</sequence>
<evidence type="ECO:0000256" key="1">
    <source>
        <dbReference type="PROSITE-ProRule" id="PRU00047"/>
    </source>
</evidence>
<dbReference type="PROSITE" id="PS50158">
    <property type="entry name" value="ZF_CCHC"/>
    <property type="match status" value="2"/>
</dbReference>
<evidence type="ECO:0000259" key="4">
    <source>
        <dbReference type="PROSITE" id="PS50158"/>
    </source>
</evidence>
<dbReference type="SMART" id="SM00343">
    <property type="entry name" value="ZnF_C2HC"/>
    <property type="match status" value="2"/>
</dbReference>
<dbReference type="SUPFAM" id="SSF57756">
    <property type="entry name" value="Retrovirus zinc finger-like domains"/>
    <property type="match status" value="1"/>
</dbReference>
<comment type="caution">
    <text evidence="5">The sequence shown here is derived from an EMBL/GenBank/DDBJ whole genome shotgun (WGS) entry which is preliminary data.</text>
</comment>
<feature type="region of interest" description="Disordered" evidence="3">
    <location>
        <begin position="1"/>
        <end position="49"/>
    </location>
</feature>
<name>A0ABD0S434_LOXSC</name>
<keyword evidence="1" id="KW-0863">Zinc-finger</keyword>
<keyword evidence="1" id="KW-0479">Metal-binding</keyword>
<dbReference type="Gene3D" id="4.10.60.10">
    <property type="entry name" value="Zinc finger, CCHC-type"/>
    <property type="match status" value="1"/>
</dbReference>
<feature type="compositionally biased region" description="Polar residues" evidence="3">
    <location>
        <begin position="1"/>
        <end position="12"/>
    </location>
</feature>
<dbReference type="Proteomes" id="UP001549921">
    <property type="component" value="Unassembled WGS sequence"/>
</dbReference>
<protein>
    <recommendedName>
        <fullName evidence="4">CCHC-type domain-containing protein</fullName>
    </recommendedName>
</protein>
<dbReference type="InterPro" id="IPR036875">
    <property type="entry name" value="Znf_CCHC_sf"/>
</dbReference>
<evidence type="ECO:0000256" key="2">
    <source>
        <dbReference type="SAM" id="Coils"/>
    </source>
</evidence>
<reference evidence="5 6" key="1">
    <citation type="submission" date="2024-06" db="EMBL/GenBank/DDBJ databases">
        <title>A chromosome-level genome assembly of beet webworm, Loxostege sticticalis.</title>
        <authorList>
            <person name="Zhang Y."/>
        </authorList>
    </citation>
    <scope>NUCLEOTIDE SEQUENCE [LARGE SCALE GENOMIC DNA]</scope>
    <source>
        <strain evidence="5">AQ028</strain>
        <tissue evidence="5">Male pupae</tissue>
    </source>
</reference>
<organism evidence="5 6">
    <name type="scientific">Loxostege sticticalis</name>
    <name type="common">Beet webworm moth</name>
    <dbReference type="NCBI Taxonomy" id="481309"/>
    <lineage>
        <taxon>Eukaryota</taxon>
        <taxon>Metazoa</taxon>
        <taxon>Ecdysozoa</taxon>
        <taxon>Arthropoda</taxon>
        <taxon>Hexapoda</taxon>
        <taxon>Insecta</taxon>
        <taxon>Pterygota</taxon>
        <taxon>Neoptera</taxon>
        <taxon>Endopterygota</taxon>
        <taxon>Lepidoptera</taxon>
        <taxon>Glossata</taxon>
        <taxon>Ditrysia</taxon>
        <taxon>Pyraloidea</taxon>
        <taxon>Crambidae</taxon>
        <taxon>Pyraustinae</taxon>
        <taxon>Loxostege</taxon>
    </lineage>
</organism>
<accession>A0ABD0S434</accession>
<feature type="coiled-coil region" evidence="2">
    <location>
        <begin position="106"/>
        <end position="139"/>
    </location>
</feature>
<proteinExistence type="predicted"/>
<feature type="domain" description="CCHC-type" evidence="4">
    <location>
        <begin position="341"/>
        <end position="357"/>
    </location>
</feature>
<dbReference type="AlphaFoldDB" id="A0ABD0S434"/>
<gene>
    <name evidence="5" type="ORF">ABMA28_017288</name>
</gene>